<keyword evidence="3" id="KW-0862">Zinc</keyword>
<dbReference type="KEGG" id="hazt:108680368"/>
<dbReference type="SUPFAM" id="SSF82199">
    <property type="entry name" value="SET domain"/>
    <property type="match status" value="1"/>
</dbReference>
<evidence type="ECO:0000256" key="3">
    <source>
        <dbReference type="ARBA" id="ARBA00022833"/>
    </source>
</evidence>
<feature type="domain" description="MYND-type" evidence="5">
    <location>
        <begin position="45"/>
        <end position="83"/>
    </location>
</feature>
<dbReference type="AlphaFoldDB" id="A0A8B7PF87"/>
<dbReference type="PANTHER" id="PTHR46455">
    <property type="entry name" value="SET AND MYND DOMAIN CONTAINING, ARTHROPOD-SPECIFIC, MEMBER 4, ISOFORM A"/>
    <property type="match status" value="1"/>
</dbReference>
<evidence type="ECO:0000313" key="6">
    <source>
        <dbReference type="Proteomes" id="UP000694843"/>
    </source>
</evidence>
<evidence type="ECO:0000256" key="1">
    <source>
        <dbReference type="ARBA" id="ARBA00022723"/>
    </source>
</evidence>
<dbReference type="Gene3D" id="2.170.270.10">
    <property type="entry name" value="SET domain"/>
    <property type="match status" value="1"/>
</dbReference>
<dbReference type="GO" id="GO:0008757">
    <property type="term" value="F:S-adenosylmethionine-dependent methyltransferase activity"/>
    <property type="evidence" value="ECO:0007669"/>
    <property type="project" value="UniProtKB-ARBA"/>
</dbReference>
<dbReference type="PROSITE" id="PS01360">
    <property type="entry name" value="ZF_MYND_1"/>
    <property type="match status" value="1"/>
</dbReference>
<evidence type="ECO:0000256" key="4">
    <source>
        <dbReference type="PROSITE-ProRule" id="PRU00134"/>
    </source>
</evidence>
<evidence type="ECO:0000256" key="2">
    <source>
        <dbReference type="ARBA" id="ARBA00022771"/>
    </source>
</evidence>
<dbReference type="GO" id="GO:0008270">
    <property type="term" value="F:zinc ion binding"/>
    <property type="evidence" value="ECO:0007669"/>
    <property type="project" value="UniProtKB-KW"/>
</dbReference>
<dbReference type="SUPFAM" id="SSF144232">
    <property type="entry name" value="HIT/MYND zinc finger-like"/>
    <property type="match status" value="1"/>
</dbReference>
<dbReference type="PANTHER" id="PTHR46455:SF1">
    <property type="entry name" value="SET AND MYND DOMAIN CONTAINING, ARTHROPOD-SPECIFIC, MEMBER 2"/>
    <property type="match status" value="1"/>
</dbReference>
<dbReference type="InterPro" id="IPR002893">
    <property type="entry name" value="Znf_MYND"/>
</dbReference>
<protein>
    <submittedName>
        <fullName evidence="7">SET domain-containing protein SmydA-8-like</fullName>
    </submittedName>
</protein>
<dbReference type="GeneID" id="108680368"/>
<dbReference type="Pfam" id="PF00856">
    <property type="entry name" value="SET"/>
    <property type="match status" value="1"/>
</dbReference>
<gene>
    <name evidence="7" type="primary">LOC108680368</name>
</gene>
<dbReference type="InterPro" id="IPR001214">
    <property type="entry name" value="SET_dom"/>
</dbReference>
<sequence length="589" mass="65419">MPGTSVGAKMPDGISLQDMMKATSLPTANGDCSGEVAEEAPSVSCKECGNTSKSARACGGCWQVWYCSKAHQVAAWGKHQRDCKPWKINKCPELGRYFLATRDIAPGELLLSDSPLLIGPKQITEPVCLACYRPVDGQYRCKKCGFPMCDADCQQAEAHEPECEAVSESGMPVKVSLFGQNNSLYECIMPLRLLSLRDNQTSLWRRLMTLESHDERRSRTENAAITQRTVVDIIRERLKIDRYDEDLIKKVLGIIDTNAFEIRLPDSSIQGVYSQGSMLEHSCIPNTHRTFDADLNLVVRAAVPIRRGSHLTSCYTEVLATTAVRQEHLLTSKFFTCHCPRCVDPTELGTYASALMCPNCPKTSKATKTSAAAAAAKSKLAPPTSVVIPTDPLSPSSDWKCITCSTPVDPDYLVRMTSVMTEEAEELESTNPTIRSCEQFLEKWAPTFYTNHACLLNIKYALIHLYGSEEGYELASLAPMQLLRKEALCRQVLAVADCLVPGVSRLRGSVLYELYQSIFYKTISMFQSNVIPNEIAKKLAKEGYDALVECARVLSYEPEVQPEGQLGIEAKDEIKQMIKWMKEEGWKTA</sequence>
<dbReference type="OrthoDB" id="265717at2759"/>
<dbReference type="InterPro" id="IPR046341">
    <property type="entry name" value="SET_dom_sf"/>
</dbReference>
<evidence type="ECO:0000259" key="5">
    <source>
        <dbReference type="PROSITE" id="PS50865"/>
    </source>
</evidence>
<proteinExistence type="predicted"/>
<dbReference type="GO" id="GO:0008276">
    <property type="term" value="F:protein methyltransferase activity"/>
    <property type="evidence" value="ECO:0007669"/>
    <property type="project" value="UniProtKB-ARBA"/>
</dbReference>
<name>A0A8B7PF87_HYAAZ</name>
<keyword evidence="6" id="KW-1185">Reference proteome</keyword>
<keyword evidence="2 4" id="KW-0863">Zinc-finger</keyword>
<dbReference type="Gene3D" id="6.10.140.2220">
    <property type="match status" value="2"/>
</dbReference>
<dbReference type="RefSeq" id="XP_018024665.1">
    <property type="nucleotide sequence ID" value="XM_018169176.2"/>
</dbReference>
<dbReference type="Proteomes" id="UP000694843">
    <property type="component" value="Unplaced"/>
</dbReference>
<dbReference type="PROSITE" id="PS50865">
    <property type="entry name" value="ZF_MYND_2"/>
    <property type="match status" value="1"/>
</dbReference>
<dbReference type="GO" id="GO:0008170">
    <property type="term" value="F:N-methyltransferase activity"/>
    <property type="evidence" value="ECO:0007669"/>
    <property type="project" value="UniProtKB-ARBA"/>
</dbReference>
<dbReference type="Gene3D" id="1.10.220.160">
    <property type="match status" value="1"/>
</dbReference>
<reference evidence="7" key="1">
    <citation type="submission" date="2025-08" db="UniProtKB">
        <authorList>
            <consortium name="RefSeq"/>
        </authorList>
    </citation>
    <scope>IDENTIFICATION</scope>
    <source>
        <tissue evidence="7">Whole organism</tissue>
    </source>
</reference>
<accession>A0A8B7PF87</accession>
<evidence type="ECO:0000313" key="7">
    <source>
        <dbReference type="RefSeq" id="XP_018024665.1"/>
    </source>
</evidence>
<dbReference type="CDD" id="cd20071">
    <property type="entry name" value="SET_SMYD"/>
    <property type="match status" value="1"/>
</dbReference>
<organism evidence="6 7">
    <name type="scientific">Hyalella azteca</name>
    <name type="common">Amphipod</name>
    <dbReference type="NCBI Taxonomy" id="294128"/>
    <lineage>
        <taxon>Eukaryota</taxon>
        <taxon>Metazoa</taxon>
        <taxon>Ecdysozoa</taxon>
        <taxon>Arthropoda</taxon>
        <taxon>Crustacea</taxon>
        <taxon>Multicrustacea</taxon>
        <taxon>Malacostraca</taxon>
        <taxon>Eumalacostraca</taxon>
        <taxon>Peracarida</taxon>
        <taxon>Amphipoda</taxon>
        <taxon>Senticaudata</taxon>
        <taxon>Talitrida</taxon>
        <taxon>Talitroidea</taxon>
        <taxon>Hyalellidae</taxon>
        <taxon>Hyalella</taxon>
    </lineage>
</organism>
<dbReference type="Pfam" id="PF01753">
    <property type="entry name" value="zf-MYND"/>
    <property type="match status" value="1"/>
</dbReference>
<dbReference type="InterPro" id="IPR053010">
    <property type="entry name" value="SET_SmydA-8"/>
</dbReference>
<keyword evidence="1" id="KW-0479">Metal-binding</keyword>